<comment type="caution">
    <text evidence="2">The sequence shown here is derived from an EMBL/GenBank/DDBJ whole genome shotgun (WGS) entry which is preliminary data.</text>
</comment>
<evidence type="ECO:0000313" key="2">
    <source>
        <dbReference type="EMBL" id="KAG7534186.1"/>
    </source>
</evidence>
<dbReference type="PANTHER" id="PTHR31681:SF34">
    <property type="entry name" value="DUF295 DOMAIN-CONTAINING PROTEIN"/>
    <property type="match status" value="1"/>
</dbReference>
<dbReference type="Proteomes" id="UP000694240">
    <property type="component" value="Chromosome 13"/>
</dbReference>
<evidence type="ECO:0000313" key="3">
    <source>
        <dbReference type="Proteomes" id="UP000694240"/>
    </source>
</evidence>
<accession>A0A8T1XI03</accession>
<sequence length="305" mass="33949">MKSKTDALGADLGRLVIFNANENDFTFLEKKVPLELVYNDVCDYATVTIGASHGWVATLNKDDGILRLQDDLNPVSSDKDPKRIPLPPLVTLPGCQTHMVTNVSMSSSSPEDEDCVVAVKFLGPQLSFCRPAQSEMFRLLGSGGHLIGSWDLSTHKHTPMLQKLLFQNLPGLKKTKREILDSCFTSEHLVESQSTGETFLVKLFKKTEINYAGVAKMDTEAFMVFKLDEDGNAVYTKDIGDLCIFLSNSEPFSVSASSFPGMESNYVYIFDFNERAYFYLPGSRSGRHFSTFSAPYHIPPQTINK</sequence>
<reference evidence="2 3" key="1">
    <citation type="submission" date="2020-12" db="EMBL/GenBank/DDBJ databases">
        <title>Concerted genomic and epigenomic changes stabilize Arabidopsis allopolyploids.</title>
        <authorList>
            <person name="Chen Z."/>
        </authorList>
    </citation>
    <scope>NUCLEOTIDE SEQUENCE [LARGE SCALE GENOMIC DNA]</scope>
    <source>
        <strain evidence="2">Allo738</strain>
        <tissue evidence="2">Leaf</tissue>
    </source>
</reference>
<dbReference type="InterPro" id="IPR005174">
    <property type="entry name" value="KIB1-4_b-propeller"/>
</dbReference>
<dbReference type="EMBL" id="JAEFBK010000013">
    <property type="protein sequence ID" value="KAG7534186.1"/>
    <property type="molecule type" value="Genomic_DNA"/>
</dbReference>
<feature type="domain" description="KIB1-4 beta-propeller" evidence="1">
    <location>
        <begin position="46"/>
        <end position="274"/>
    </location>
</feature>
<name>A0A8T1XI03_9BRAS</name>
<proteinExistence type="predicted"/>
<dbReference type="Pfam" id="PF03478">
    <property type="entry name" value="Beta-prop_KIB1-4"/>
    <property type="match status" value="1"/>
</dbReference>
<gene>
    <name evidence="2" type="ORF">ISN45_Aa08g017650</name>
</gene>
<dbReference type="PANTHER" id="PTHR31681">
    <property type="entry name" value="C2H2-LIKE ZINC FINGER PROTEIN"/>
    <property type="match status" value="1"/>
</dbReference>
<keyword evidence="3" id="KW-1185">Reference proteome</keyword>
<organism evidence="2 3">
    <name type="scientific">Arabidopsis thaliana x Arabidopsis arenosa</name>
    <dbReference type="NCBI Taxonomy" id="1240361"/>
    <lineage>
        <taxon>Eukaryota</taxon>
        <taxon>Viridiplantae</taxon>
        <taxon>Streptophyta</taxon>
        <taxon>Embryophyta</taxon>
        <taxon>Tracheophyta</taxon>
        <taxon>Spermatophyta</taxon>
        <taxon>Magnoliopsida</taxon>
        <taxon>eudicotyledons</taxon>
        <taxon>Gunneridae</taxon>
        <taxon>Pentapetalae</taxon>
        <taxon>rosids</taxon>
        <taxon>malvids</taxon>
        <taxon>Brassicales</taxon>
        <taxon>Brassicaceae</taxon>
        <taxon>Camelineae</taxon>
        <taxon>Arabidopsis</taxon>
    </lineage>
</organism>
<dbReference type="AlphaFoldDB" id="A0A8T1XI03"/>
<protein>
    <recommendedName>
        <fullName evidence="1">KIB1-4 beta-propeller domain-containing protein</fullName>
    </recommendedName>
</protein>
<evidence type="ECO:0000259" key="1">
    <source>
        <dbReference type="Pfam" id="PF03478"/>
    </source>
</evidence>